<evidence type="ECO:0000313" key="1">
    <source>
        <dbReference type="EMBL" id="KAG9218242.1"/>
    </source>
</evidence>
<organism evidence="1 2">
    <name type="scientific">Pleurotus cornucopiae</name>
    <name type="common">Cornucopia mushroom</name>
    <dbReference type="NCBI Taxonomy" id="5321"/>
    <lineage>
        <taxon>Eukaryota</taxon>
        <taxon>Fungi</taxon>
        <taxon>Dikarya</taxon>
        <taxon>Basidiomycota</taxon>
        <taxon>Agaricomycotina</taxon>
        <taxon>Agaricomycetes</taxon>
        <taxon>Agaricomycetidae</taxon>
        <taxon>Agaricales</taxon>
        <taxon>Pleurotineae</taxon>
        <taxon>Pleurotaceae</taxon>
        <taxon>Pleurotus</taxon>
    </lineage>
</organism>
<evidence type="ECO:0000313" key="2">
    <source>
        <dbReference type="Proteomes" id="UP000824881"/>
    </source>
</evidence>
<keyword evidence="2" id="KW-1185">Reference proteome</keyword>
<comment type="caution">
    <text evidence="1">The sequence shown here is derived from an EMBL/GenBank/DDBJ whole genome shotgun (WGS) entry which is preliminary data.</text>
</comment>
<gene>
    <name evidence="1" type="ORF">CCMSSC00406_0005923</name>
</gene>
<proteinExistence type="predicted"/>
<name>A0ACB7IJ49_PLECO</name>
<protein>
    <submittedName>
        <fullName evidence="1">Uncharacterized protein</fullName>
    </submittedName>
</protein>
<sequence length="291" mass="32538">MSTALEVVNFVFDTQTVLTQIPSPNVSLKFTAKRYRDKASQPSGLADSGLTLLFVHGVGYHKESWELCIEVIFRHFADKNRAKLTKIREAWAIDWQDHGDAALLNRQVLRDRGDQGIQPNELAVALSAFVNSSRVKGHTLVGIAYSLGSAGLLLSVGNGTGTTQTYCSLVLIDPIVLTKELYYNDLQYQATSKFLIKGAKTRRDAWPSKDVASAWLSKRSPWSGWDARFLRLFVEHGLEQTPDDVRLKCDKKHEVSSYSPSEGIFEAAKVFSRICHNMPIHVIWGETPDLT</sequence>
<dbReference type="Proteomes" id="UP000824881">
    <property type="component" value="Unassembled WGS sequence"/>
</dbReference>
<accession>A0ACB7IJ49</accession>
<reference evidence="1 2" key="1">
    <citation type="journal article" date="2021" name="Appl. Environ. Microbiol.">
        <title>Genetic linkage and physical mapping for an oyster mushroom Pleurotus cornucopiae and QTL analysis for the trait cap color.</title>
        <authorList>
            <person name="Zhang Y."/>
            <person name="Gao W."/>
            <person name="Sonnenberg A."/>
            <person name="Chen Q."/>
            <person name="Zhang J."/>
            <person name="Huang C."/>
        </authorList>
    </citation>
    <scope>NUCLEOTIDE SEQUENCE [LARGE SCALE GENOMIC DNA]</scope>
    <source>
        <strain evidence="1">CCMSSC00406</strain>
    </source>
</reference>
<dbReference type="EMBL" id="WQMT02000010">
    <property type="protein sequence ID" value="KAG9218242.1"/>
    <property type="molecule type" value="Genomic_DNA"/>
</dbReference>